<dbReference type="OrthoDB" id="9785695at2"/>
<feature type="binding site" evidence="5">
    <location>
        <position position="104"/>
    </location>
    <ligand>
        <name>Mg(2+)</name>
        <dbReference type="ChEBI" id="CHEBI:18420"/>
        <label>1</label>
        <note>catalytic</note>
    </ligand>
</feature>
<feature type="binding site" evidence="5">
    <location>
        <position position="105"/>
    </location>
    <ligand>
        <name>Mg(2+)</name>
        <dbReference type="ChEBI" id="CHEBI:18420"/>
        <label>1</label>
        <note>catalytic</note>
    </ligand>
</feature>
<name>A0A0L8C2J9_ENSAD</name>
<evidence type="ECO:0000256" key="4">
    <source>
        <dbReference type="ARBA" id="ARBA00022842"/>
    </source>
</evidence>
<dbReference type="Gene3D" id="3.30.540.10">
    <property type="entry name" value="Fructose-1,6-Bisphosphatase, subunit A, domain 1"/>
    <property type="match status" value="1"/>
</dbReference>
<organism evidence="6 7">
    <name type="scientific">Ensifer adhaerens</name>
    <name type="common">Sinorhizobium morelense</name>
    <dbReference type="NCBI Taxonomy" id="106592"/>
    <lineage>
        <taxon>Bacteria</taxon>
        <taxon>Pseudomonadati</taxon>
        <taxon>Pseudomonadota</taxon>
        <taxon>Alphaproteobacteria</taxon>
        <taxon>Hyphomicrobiales</taxon>
        <taxon>Rhizobiaceae</taxon>
        <taxon>Sinorhizobium/Ensifer group</taxon>
        <taxon>Ensifer</taxon>
    </lineage>
</organism>
<dbReference type="GO" id="GO:0006020">
    <property type="term" value="P:inositol metabolic process"/>
    <property type="evidence" value="ECO:0007669"/>
    <property type="project" value="TreeGrafter"/>
</dbReference>
<evidence type="ECO:0000256" key="1">
    <source>
        <dbReference type="ARBA" id="ARBA00009759"/>
    </source>
</evidence>
<keyword evidence="2 5" id="KW-0479">Metal-binding</keyword>
<dbReference type="PANTHER" id="PTHR20854:SF4">
    <property type="entry name" value="INOSITOL-1-MONOPHOSPHATASE-RELATED"/>
    <property type="match status" value="1"/>
</dbReference>
<reference evidence="7" key="1">
    <citation type="submission" date="2015-07" db="EMBL/GenBank/DDBJ databases">
        <title>Whole genome sequence of an Ensifer adhaerens strain isolated from a cave pool in the Wind Cave National Park.</title>
        <authorList>
            <person name="Eng W.W.H."/>
            <person name="Gan H.M."/>
            <person name="Barton H.A."/>
            <person name="Savka M.A."/>
        </authorList>
    </citation>
    <scope>NUCLEOTIDE SEQUENCE [LARGE SCALE GENOMIC DNA]</scope>
    <source>
        <strain evidence="7">SD006</strain>
    </source>
</reference>
<dbReference type="PATRIC" id="fig|106592.7.peg.2932"/>
<dbReference type="SUPFAM" id="SSF56655">
    <property type="entry name" value="Carbohydrate phosphatase"/>
    <property type="match status" value="1"/>
</dbReference>
<dbReference type="RefSeq" id="WP_053247968.1">
    <property type="nucleotide sequence ID" value="NZ_LGAP01000002.1"/>
</dbReference>
<dbReference type="Pfam" id="PF00459">
    <property type="entry name" value="Inositol_P"/>
    <property type="match status" value="1"/>
</dbReference>
<comment type="cofactor">
    <cofactor evidence="5">
        <name>Mg(2+)</name>
        <dbReference type="ChEBI" id="CHEBI:18420"/>
    </cofactor>
</comment>
<evidence type="ECO:0000313" key="7">
    <source>
        <dbReference type="Proteomes" id="UP000037425"/>
    </source>
</evidence>
<dbReference type="GO" id="GO:0046854">
    <property type="term" value="P:phosphatidylinositol phosphate biosynthetic process"/>
    <property type="evidence" value="ECO:0007669"/>
    <property type="project" value="InterPro"/>
</dbReference>
<proteinExistence type="inferred from homology"/>
<keyword evidence="3" id="KW-0378">Hydrolase</keyword>
<keyword evidence="4 5" id="KW-0460">Magnesium</keyword>
<evidence type="ECO:0000256" key="2">
    <source>
        <dbReference type="ARBA" id="ARBA00022723"/>
    </source>
</evidence>
<feature type="binding site" evidence="5">
    <location>
        <position position="87"/>
    </location>
    <ligand>
        <name>Mg(2+)</name>
        <dbReference type="ChEBI" id="CHEBI:18420"/>
        <label>1</label>
        <note>catalytic</note>
    </ligand>
</feature>
<feature type="binding site" evidence="5">
    <location>
        <position position="232"/>
    </location>
    <ligand>
        <name>Mg(2+)</name>
        <dbReference type="ChEBI" id="CHEBI:18420"/>
        <label>1</label>
        <note>catalytic</note>
    </ligand>
</feature>
<dbReference type="GO" id="GO:0046872">
    <property type="term" value="F:metal ion binding"/>
    <property type="evidence" value="ECO:0007669"/>
    <property type="project" value="UniProtKB-KW"/>
</dbReference>
<gene>
    <name evidence="6" type="ORF">AC244_06435</name>
</gene>
<dbReference type="PROSITE" id="PS00629">
    <property type="entry name" value="IMP_1"/>
    <property type="match status" value="1"/>
</dbReference>
<dbReference type="GO" id="GO:0008934">
    <property type="term" value="F:inositol monophosphate 1-phosphatase activity"/>
    <property type="evidence" value="ECO:0007669"/>
    <property type="project" value="TreeGrafter"/>
</dbReference>
<dbReference type="GO" id="GO:0007165">
    <property type="term" value="P:signal transduction"/>
    <property type="evidence" value="ECO:0007669"/>
    <property type="project" value="TreeGrafter"/>
</dbReference>
<comment type="caution">
    <text evidence="6">The sequence shown here is derived from an EMBL/GenBank/DDBJ whole genome shotgun (WGS) entry which is preliminary data.</text>
</comment>
<dbReference type="Proteomes" id="UP000037425">
    <property type="component" value="Unassembled WGS sequence"/>
</dbReference>
<dbReference type="AlphaFoldDB" id="A0A0L8C2J9"/>
<dbReference type="Gene3D" id="3.40.190.80">
    <property type="match status" value="1"/>
</dbReference>
<dbReference type="PROSITE" id="PS00630">
    <property type="entry name" value="IMP_2"/>
    <property type="match status" value="1"/>
</dbReference>
<dbReference type="InterPro" id="IPR020583">
    <property type="entry name" value="Inositol_monoP_metal-BS"/>
</dbReference>
<comment type="similarity">
    <text evidence="1">Belongs to the inositol monophosphatase superfamily.</text>
</comment>
<dbReference type="CDD" id="cd01637">
    <property type="entry name" value="IMPase_like"/>
    <property type="match status" value="1"/>
</dbReference>
<accession>A0A0L8C2J9</accession>
<dbReference type="InterPro" id="IPR020550">
    <property type="entry name" value="Inositol_monophosphatase_CS"/>
</dbReference>
<dbReference type="EMBL" id="LGAP01000002">
    <property type="protein sequence ID" value="KOF21029.1"/>
    <property type="molecule type" value="Genomic_DNA"/>
</dbReference>
<protein>
    <submittedName>
        <fullName evidence="6">Inositol phosphatase</fullName>
    </submittedName>
</protein>
<evidence type="ECO:0000256" key="3">
    <source>
        <dbReference type="ARBA" id="ARBA00022801"/>
    </source>
</evidence>
<feature type="binding site" evidence="5">
    <location>
        <position position="102"/>
    </location>
    <ligand>
        <name>Mg(2+)</name>
        <dbReference type="ChEBI" id="CHEBI:18420"/>
        <label>1</label>
        <note>catalytic</note>
    </ligand>
</feature>
<dbReference type="PRINTS" id="PR00377">
    <property type="entry name" value="IMPHPHTASES"/>
</dbReference>
<evidence type="ECO:0000313" key="6">
    <source>
        <dbReference type="EMBL" id="KOF21029.1"/>
    </source>
</evidence>
<evidence type="ECO:0000256" key="5">
    <source>
        <dbReference type="PIRSR" id="PIRSR600760-2"/>
    </source>
</evidence>
<dbReference type="InterPro" id="IPR000760">
    <property type="entry name" value="Inositol_monophosphatase-like"/>
</dbReference>
<dbReference type="PANTHER" id="PTHR20854">
    <property type="entry name" value="INOSITOL MONOPHOSPHATASE"/>
    <property type="match status" value="1"/>
</dbReference>
<sequence>MEKCLSAATSLAADPERRLERSKRLVEIARGAASEVRAPLLKAFRSDMVVDYKRDLHDVVTIHDKCAEATIRDFIFAHEANSAMLGEEGGQVGEGDIQWYVDPIDGTSNFASGLAFWCVSIAAVEQGEVIAGVVYDPVADLMFSADLEHAYLNGEVISSQAVDDESRATLITGYPVSRDFRLDGREAALANLCELVETFSTLRRPGSAALSIAHVAAGWADAATGFGVNSWDVAAATLILKNAGGHYEPLTLGKVPADAPDFMCPGYIATGAGANYPTLQRVARAISATRIAAATN</sequence>